<dbReference type="EMBL" id="FNVU01000033">
    <property type="protein sequence ID" value="SEG95276.1"/>
    <property type="molecule type" value="Genomic_DNA"/>
</dbReference>
<evidence type="ECO:0000256" key="2">
    <source>
        <dbReference type="ARBA" id="ARBA00022630"/>
    </source>
</evidence>
<keyword evidence="3" id="KW-0274">FAD</keyword>
<proteinExistence type="predicted"/>
<protein>
    <submittedName>
        <fullName evidence="5">2-polyprenyl-6-methoxyphenol hydroxylase</fullName>
    </submittedName>
</protein>
<organism evidence="5 6">
    <name type="scientific">Actinacidiphila yanglinensis</name>
    <dbReference type="NCBI Taxonomy" id="310779"/>
    <lineage>
        <taxon>Bacteria</taxon>
        <taxon>Bacillati</taxon>
        <taxon>Actinomycetota</taxon>
        <taxon>Actinomycetes</taxon>
        <taxon>Kitasatosporales</taxon>
        <taxon>Streptomycetaceae</taxon>
        <taxon>Actinacidiphila</taxon>
    </lineage>
</organism>
<dbReference type="Gene3D" id="3.40.30.120">
    <property type="match status" value="1"/>
</dbReference>
<dbReference type="InterPro" id="IPR036188">
    <property type="entry name" value="FAD/NAD-bd_sf"/>
</dbReference>
<dbReference type="Gene3D" id="3.30.9.10">
    <property type="entry name" value="D-Amino Acid Oxidase, subunit A, domain 2"/>
    <property type="match status" value="1"/>
</dbReference>
<evidence type="ECO:0000313" key="5">
    <source>
        <dbReference type="EMBL" id="SEG95276.1"/>
    </source>
</evidence>
<dbReference type="PANTHER" id="PTHR43004:SF19">
    <property type="entry name" value="BINDING MONOOXYGENASE, PUTATIVE (JCVI)-RELATED"/>
    <property type="match status" value="1"/>
</dbReference>
<dbReference type="InterPro" id="IPR050641">
    <property type="entry name" value="RIFMO-like"/>
</dbReference>
<dbReference type="NCBIfam" id="NF004780">
    <property type="entry name" value="PRK06126.1"/>
    <property type="match status" value="1"/>
</dbReference>
<reference evidence="5 6" key="1">
    <citation type="submission" date="2016-10" db="EMBL/GenBank/DDBJ databases">
        <authorList>
            <person name="de Groot N.N."/>
        </authorList>
    </citation>
    <scope>NUCLEOTIDE SEQUENCE [LARGE SCALE GENOMIC DNA]</scope>
    <source>
        <strain evidence="5 6">CGMCC 4.2023</strain>
    </source>
</reference>
<evidence type="ECO:0000313" key="6">
    <source>
        <dbReference type="Proteomes" id="UP000236754"/>
    </source>
</evidence>
<comment type="cofactor">
    <cofactor evidence="1">
        <name>FAD</name>
        <dbReference type="ChEBI" id="CHEBI:57692"/>
    </cofactor>
</comment>
<dbReference type="GO" id="GO:0071949">
    <property type="term" value="F:FAD binding"/>
    <property type="evidence" value="ECO:0007669"/>
    <property type="project" value="InterPro"/>
</dbReference>
<dbReference type="SUPFAM" id="SSF51905">
    <property type="entry name" value="FAD/NAD(P)-binding domain"/>
    <property type="match status" value="1"/>
</dbReference>
<dbReference type="InterPro" id="IPR002938">
    <property type="entry name" value="FAD-bd"/>
</dbReference>
<gene>
    <name evidence="5" type="ORF">SAMN05216223_1335</name>
</gene>
<dbReference type="Proteomes" id="UP000236754">
    <property type="component" value="Unassembled WGS sequence"/>
</dbReference>
<dbReference type="OrthoDB" id="8670884at2"/>
<dbReference type="PANTHER" id="PTHR43004">
    <property type="entry name" value="TRK SYSTEM POTASSIUM UPTAKE PROTEIN"/>
    <property type="match status" value="1"/>
</dbReference>
<evidence type="ECO:0000256" key="1">
    <source>
        <dbReference type="ARBA" id="ARBA00001974"/>
    </source>
</evidence>
<dbReference type="AlphaFoldDB" id="A0A1H6EE96"/>
<accession>A0A1H6EE96</accession>
<feature type="domain" description="FAD-binding" evidence="4">
    <location>
        <begin position="11"/>
        <end position="363"/>
    </location>
</feature>
<evidence type="ECO:0000259" key="4">
    <source>
        <dbReference type="Pfam" id="PF01494"/>
    </source>
</evidence>
<dbReference type="RefSeq" id="WP_103890992.1">
    <property type="nucleotide sequence ID" value="NZ_FNVU01000033.1"/>
</dbReference>
<sequence length="543" mass="59447">MTHPTSSGAERVEVLVVGAGPAGLTLAIDLARRGVACHVVEESGERAVNPRCNTTSARSMEIFRRLGIADDIRRAGLPEDHPTSIRYRTTLTGAEIFRIDLPAARDVLDGAGKEDWPTPEPQHRISQLFLEPILERHARGLPGLTLERGTRLVGLRQDDDHVEAVVESSGVRRTLHCGYVVGCDGARSTVRRQLGISYEGVDAIQRFVSTFLRSPALGRLAARDPAWTYWTYGGRISSLIAVDGDELWLHHVAFAPDHDTEGEDPDELLREAVGEPVAHEVLGVVRWTGRRLVAQRYRAGRVFLAGDAAHIWIPVGGFGMNAGIQDAATLSWMLAAVHHRWAPPEVLDAYERERKPVGEQFARAVGTAARSAYAEYSPDIHLPGPDGERARAEFAGRLAVTEPPRYSPDGFSFGYHYADSPLVVGGGGRAAITMGDHLQRARPGFRLPHVWLDGDRSVLDLLGPDFTLLRTDTRADVASWTSAARALGIPLTVVDLPVRRPDRYPAELLLVRPDQHVAWMGGEHARPAEVLHTVTGRVAAHPR</sequence>
<evidence type="ECO:0000256" key="3">
    <source>
        <dbReference type="ARBA" id="ARBA00022827"/>
    </source>
</evidence>
<dbReference type="PRINTS" id="PR00420">
    <property type="entry name" value="RNGMNOXGNASE"/>
</dbReference>
<dbReference type="Gene3D" id="3.50.50.60">
    <property type="entry name" value="FAD/NAD(P)-binding domain"/>
    <property type="match status" value="1"/>
</dbReference>
<name>A0A1H6EE96_9ACTN</name>
<dbReference type="Pfam" id="PF21274">
    <property type="entry name" value="Rng_hyd_C"/>
    <property type="match status" value="1"/>
</dbReference>
<keyword evidence="6" id="KW-1185">Reference proteome</keyword>
<keyword evidence="2" id="KW-0285">Flavoprotein</keyword>
<dbReference type="Pfam" id="PF01494">
    <property type="entry name" value="FAD_binding_3"/>
    <property type="match status" value="1"/>
</dbReference>
<dbReference type="GO" id="GO:0016709">
    <property type="term" value="F:oxidoreductase activity, acting on paired donors, with incorporation or reduction of molecular oxygen, NAD(P)H as one donor, and incorporation of one atom of oxygen"/>
    <property type="evidence" value="ECO:0007669"/>
    <property type="project" value="UniProtKB-ARBA"/>
</dbReference>